<dbReference type="SUPFAM" id="SSF57716">
    <property type="entry name" value="Glucocorticoid receptor-like (DNA-binding domain)"/>
    <property type="match status" value="1"/>
</dbReference>
<evidence type="ECO:0000256" key="10">
    <source>
        <dbReference type="ARBA" id="ARBA00023242"/>
    </source>
</evidence>
<evidence type="ECO:0000313" key="13">
    <source>
        <dbReference type="EnsemblMetazoa" id="PPA10477.1"/>
    </source>
</evidence>
<comment type="subcellular location">
    <subcellularLocation>
        <location evidence="1 11">Nucleus</location>
    </subcellularLocation>
</comment>
<dbReference type="Pfam" id="PF00104">
    <property type="entry name" value="Hormone_recep"/>
    <property type="match status" value="1"/>
</dbReference>
<keyword evidence="14" id="KW-1185">Reference proteome</keyword>
<dbReference type="Pfam" id="PF00105">
    <property type="entry name" value="zf-C4"/>
    <property type="match status" value="1"/>
</dbReference>
<dbReference type="Gene3D" id="1.10.565.10">
    <property type="entry name" value="Retinoid X Receptor"/>
    <property type="match status" value="1"/>
</dbReference>
<evidence type="ECO:0000313" key="14">
    <source>
        <dbReference type="Proteomes" id="UP000005239"/>
    </source>
</evidence>
<evidence type="ECO:0000256" key="8">
    <source>
        <dbReference type="ARBA" id="ARBA00023163"/>
    </source>
</evidence>
<keyword evidence="4 11" id="KW-0863">Zinc-finger</keyword>
<accession>A0A8R1UBA4</accession>
<keyword evidence="9 11" id="KW-0675">Receptor</keyword>
<dbReference type="EnsemblMetazoa" id="PPA10477.1">
    <property type="protein sequence ID" value="PPA10477.1"/>
    <property type="gene ID" value="WBGene00100031"/>
</dbReference>
<feature type="compositionally biased region" description="Low complexity" evidence="12">
    <location>
        <begin position="195"/>
        <end position="211"/>
    </location>
</feature>
<reference evidence="13" key="2">
    <citation type="submission" date="2022-06" db="UniProtKB">
        <authorList>
            <consortium name="EnsemblMetazoa"/>
        </authorList>
    </citation>
    <scope>IDENTIFICATION</scope>
    <source>
        <strain evidence="13">PS312</strain>
    </source>
</reference>
<dbReference type="InterPro" id="IPR000536">
    <property type="entry name" value="Nucl_hrmn_rcpt_lig-bd"/>
</dbReference>
<feature type="region of interest" description="Disordered" evidence="12">
    <location>
        <begin position="195"/>
        <end position="239"/>
    </location>
</feature>
<evidence type="ECO:0000256" key="5">
    <source>
        <dbReference type="ARBA" id="ARBA00022833"/>
    </source>
</evidence>
<evidence type="ECO:0000256" key="7">
    <source>
        <dbReference type="ARBA" id="ARBA00023125"/>
    </source>
</evidence>
<evidence type="ECO:0000256" key="6">
    <source>
        <dbReference type="ARBA" id="ARBA00023015"/>
    </source>
</evidence>
<evidence type="ECO:0000256" key="11">
    <source>
        <dbReference type="RuleBase" id="RU004334"/>
    </source>
</evidence>
<feature type="compositionally biased region" description="Polar residues" evidence="12">
    <location>
        <begin position="91"/>
        <end position="114"/>
    </location>
</feature>
<name>A0A2A6CZE5_PRIPA</name>
<comment type="similarity">
    <text evidence="2 11">Belongs to the nuclear hormone receptor family.</text>
</comment>
<dbReference type="PANTHER" id="PTHR46011:SF6">
    <property type="entry name" value="HIGH ZINC ACTIVATED NUCLEAR RECEPTOR PROTEIN"/>
    <property type="match status" value="1"/>
</dbReference>
<feature type="compositionally biased region" description="Polar residues" evidence="12">
    <location>
        <begin position="212"/>
        <end position="225"/>
    </location>
</feature>
<dbReference type="GO" id="GO:0008270">
    <property type="term" value="F:zinc ion binding"/>
    <property type="evidence" value="ECO:0007669"/>
    <property type="project" value="UniProtKB-KW"/>
</dbReference>
<dbReference type="Proteomes" id="UP000005239">
    <property type="component" value="Unassembled WGS sequence"/>
</dbReference>
<dbReference type="PROSITE" id="PS51030">
    <property type="entry name" value="NUCLEAR_REC_DBD_2"/>
    <property type="match status" value="1"/>
</dbReference>
<sequence length="509" mass="56838">MDDQLVFADLTPLSSVPNLTSYPNYNLGDPSNMLADSSYGWNNRPNVLVAGVSPLLSSLPSSLPSSIPDSSNGLINSMNSFSTPSSSSESPQNDQGNGSTTPMEDTTSSPTSSTRLCRICSDKSDGAHFGVDSCRACAAFFRRSIVMKKKYVCRQGGHNCNINKSVRCMCRKCRFVKCLQCGMLPESVQTKEAATASSSTSAKKPSAPSTTLPLNTSNQQHTNDMQGQGTSSGSSSVPAPLPVYSTGVTKLMQIDNQYKMLCSLRRSTEMSMSANDMRGIFESACSDMRPTTFSNLNKLVKSTIPMLADFCGDCFPQFTELGQEEKWSVFQNFMGAMWNTESIYRTHKIFPNDISKKVCSFTTYIDLDNLDMFLSDTTTKMDVKHFGNLIRKNIVDAVRRIIRMLARIEVTDLEFAALLGLLMWPPYLPKASERVVEMALGIRELIFRELHVYYSSILRMEDYAGRLGELMSLYSSLQWSTNRMKEDMEIFKLFDIFEEDSFFYDIIKK</sequence>
<feature type="compositionally biased region" description="Low complexity" evidence="12">
    <location>
        <begin position="74"/>
        <end position="90"/>
    </location>
</feature>
<evidence type="ECO:0000256" key="2">
    <source>
        <dbReference type="ARBA" id="ARBA00005993"/>
    </source>
</evidence>
<reference evidence="14" key="1">
    <citation type="journal article" date="2008" name="Nat. Genet.">
        <title>The Pristionchus pacificus genome provides a unique perspective on nematode lifestyle and parasitism.</title>
        <authorList>
            <person name="Dieterich C."/>
            <person name="Clifton S.W."/>
            <person name="Schuster L.N."/>
            <person name="Chinwalla A."/>
            <person name="Delehaunty K."/>
            <person name="Dinkelacker I."/>
            <person name="Fulton L."/>
            <person name="Fulton R."/>
            <person name="Godfrey J."/>
            <person name="Minx P."/>
            <person name="Mitreva M."/>
            <person name="Roeseler W."/>
            <person name="Tian H."/>
            <person name="Witte H."/>
            <person name="Yang S.P."/>
            <person name="Wilson R.K."/>
            <person name="Sommer R.J."/>
        </authorList>
    </citation>
    <scope>NUCLEOTIDE SEQUENCE [LARGE SCALE GENOMIC DNA]</scope>
    <source>
        <strain evidence="14">PS312</strain>
    </source>
</reference>
<dbReference type="InterPro" id="IPR013088">
    <property type="entry name" value="Znf_NHR/GATA"/>
</dbReference>
<dbReference type="GO" id="GO:0003700">
    <property type="term" value="F:DNA-binding transcription factor activity"/>
    <property type="evidence" value="ECO:0000318"/>
    <property type="project" value="GO_Central"/>
</dbReference>
<dbReference type="OrthoDB" id="5830034at2759"/>
<evidence type="ECO:0000256" key="3">
    <source>
        <dbReference type="ARBA" id="ARBA00022723"/>
    </source>
</evidence>
<dbReference type="AlphaFoldDB" id="A0A2A6CZE5"/>
<evidence type="ECO:0000256" key="9">
    <source>
        <dbReference type="ARBA" id="ARBA00023170"/>
    </source>
</evidence>
<evidence type="ECO:0000256" key="4">
    <source>
        <dbReference type="ARBA" id="ARBA00022771"/>
    </source>
</evidence>
<keyword evidence="7 11" id="KW-0238">DNA-binding</keyword>
<accession>A0A2A6CZE5</accession>
<organism evidence="13 14">
    <name type="scientific">Pristionchus pacificus</name>
    <name type="common">Parasitic nematode worm</name>
    <dbReference type="NCBI Taxonomy" id="54126"/>
    <lineage>
        <taxon>Eukaryota</taxon>
        <taxon>Metazoa</taxon>
        <taxon>Ecdysozoa</taxon>
        <taxon>Nematoda</taxon>
        <taxon>Chromadorea</taxon>
        <taxon>Rhabditida</taxon>
        <taxon>Rhabditina</taxon>
        <taxon>Diplogasteromorpha</taxon>
        <taxon>Diplogasteroidea</taxon>
        <taxon>Neodiplogasteridae</taxon>
        <taxon>Pristionchus</taxon>
    </lineage>
</organism>
<dbReference type="SUPFAM" id="SSF48508">
    <property type="entry name" value="Nuclear receptor ligand-binding domain"/>
    <property type="match status" value="1"/>
</dbReference>
<evidence type="ECO:0000256" key="12">
    <source>
        <dbReference type="SAM" id="MobiDB-lite"/>
    </source>
</evidence>
<dbReference type="CDD" id="cd06960">
    <property type="entry name" value="NR_DBD_HNF4A"/>
    <property type="match status" value="1"/>
</dbReference>
<keyword evidence="5 11" id="KW-0862">Zinc</keyword>
<dbReference type="InterPro" id="IPR035500">
    <property type="entry name" value="NHR-like_dom_sf"/>
</dbReference>
<protein>
    <submittedName>
        <fullName evidence="13">Nuclear receptor</fullName>
    </submittedName>
</protein>
<dbReference type="SMART" id="SM00430">
    <property type="entry name" value="HOLI"/>
    <property type="match status" value="1"/>
</dbReference>
<keyword evidence="6 11" id="KW-0805">Transcription regulation</keyword>
<feature type="region of interest" description="Disordered" evidence="12">
    <location>
        <begin position="74"/>
        <end position="114"/>
    </location>
</feature>
<keyword evidence="10 11" id="KW-0539">Nucleus</keyword>
<feature type="compositionally biased region" description="Low complexity" evidence="12">
    <location>
        <begin position="226"/>
        <end position="236"/>
    </location>
</feature>
<dbReference type="PANTHER" id="PTHR46011">
    <property type="entry name" value="NUCLEAR HORMONE RECEPTOR FAMILY MEMBER NHR-86-RELATED"/>
    <property type="match status" value="1"/>
</dbReference>
<gene>
    <name evidence="13" type="primary">WBGene00100031</name>
</gene>
<dbReference type="SMART" id="SM00399">
    <property type="entry name" value="ZnF_C4"/>
    <property type="match status" value="1"/>
</dbReference>
<dbReference type="InterPro" id="IPR001628">
    <property type="entry name" value="Znf_hrmn_rcpt"/>
</dbReference>
<dbReference type="GO" id="GO:0000978">
    <property type="term" value="F:RNA polymerase II cis-regulatory region sequence-specific DNA binding"/>
    <property type="evidence" value="ECO:0007669"/>
    <property type="project" value="InterPro"/>
</dbReference>
<dbReference type="PROSITE" id="PS00031">
    <property type="entry name" value="NUCLEAR_REC_DBD_1"/>
    <property type="match status" value="1"/>
</dbReference>
<dbReference type="PROSITE" id="PS51843">
    <property type="entry name" value="NR_LBD"/>
    <property type="match status" value="1"/>
</dbReference>
<dbReference type="InterPro" id="IPR049636">
    <property type="entry name" value="HNF4-like_DBD"/>
</dbReference>
<dbReference type="PRINTS" id="PR00047">
    <property type="entry name" value="STROIDFINGER"/>
</dbReference>
<keyword evidence="3 11" id="KW-0479">Metal-binding</keyword>
<evidence type="ECO:0000256" key="1">
    <source>
        <dbReference type="ARBA" id="ARBA00004123"/>
    </source>
</evidence>
<keyword evidence="8 11" id="KW-0804">Transcription</keyword>
<proteinExistence type="inferred from homology"/>
<dbReference type="GO" id="GO:0005634">
    <property type="term" value="C:nucleus"/>
    <property type="evidence" value="ECO:0000318"/>
    <property type="project" value="GO_Central"/>
</dbReference>
<dbReference type="Gene3D" id="3.30.50.10">
    <property type="entry name" value="Erythroid Transcription Factor GATA-1, subunit A"/>
    <property type="match status" value="1"/>
</dbReference>